<keyword evidence="3" id="KW-1185">Reference proteome</keyword>
<keyword evidence="1" id="KW-0472">Membrane</keyword>
<dbReference type="AlphaFoldDB" id="N1S372"/>
<reference evidence="3" key="1">
    <citation type="submission" date="2012-09" db="EMBL/GenBank/DDBJ databases">
        <title>Genome sequencing and comparative transcriptomics of race 1 and race 4 of banana pathogen: Fusarium oxysporum f. sp. cubense.</title>
        <authorList>
            <person name="Fang X."/>
            <person name="Huang J."/>
        </authorList>
    </citation>
    <scope>NUCLEOTIDE SEQUENCE [LARGE SCALE GENOMIC DNA]</scope>
    <source>
        <strain evidence="3">race 4</strain>
    </source>
</reference>
<evidence type="ECO:0000256" key="1">
    <source>
        <dbReference type="SAM" id="Phobius"/>
    </source>
</evidence>
<dbReference type="Proteomes" id="UP000016929">
    <property type="component" value="Unassembled WGS sequence"/>
</dbReference>
<organism evidence="2 3">
    <name type="scientific">Fusarium oxysporum f. sp. cubense (strain race 4)</name>
    <name type="common">Panama disease fungus</name>
    <dbReference type="NCBI Taxonomy" id="2502994"/>
    <lineage>
        <taxon>Eukaryota</taxon>
        <taxon>Fungi</taxon>
        <taxon>Dikarya</taxon>
        <taxon>Ascomycota</taxon>
        <taxon>Pezizomycotina</taxon>
        <taxon>Sordariomycetes</taxon>
        <taxon>Hypocreomycetidae</taxon>
        <taxon>Hypocreales</taxon>
        <taxon>Nectriaceae</taxon>
        <taxon>Fusarium</taxon>
        <taxon>Fusarium oxysporum species complex</taxon>
    </lineage>
</organism>
<feature type="transmembrane region" description="Helical" evidence="1">
    <location>
        <begin position="21"/>
        <end position="41"/>
    </location>
</feature>
<dbReference type="OrthoDB" id="5022080at2759"/>
<proteinExistence type="predicted"/>
<dbReference type="EMBL" id="KB726281">
    <property type="protein sequence ID" value="EMT72061.1"/>
    <property type="molecule type" value="Genomic_DNA"/>
</dbReference>
<reference evidence="3" key="2">
    <citation type="journal article" date="2014" name="PLoS ONE">
        <title>Genome and Transcriptome Analysis of the Fungal Pathogen Fusarium oxysporum f. sp. cubense Causing Banana Vascular Wilt Disease.</title>
        <authorList>
            <person name="Guo L."/>
            <person name="Han L."/>
            <person name="Yang L."/>
            <person name="Zeng H."/>
            <person name="Fan D."/>
            <person name="Zhu Y."/>
            <person name="Feng Y."/>
            <person name="Wang G."/>
            <person name="Peng C."/>
            <person name="Jiang X."/>
            <person name="Zhou D."/>
            <person name="Ni P."/>
            <person name="Liang C."/>
            <person name="Liu L."/>
            <person name="Wang J."/>
            <person name="Mao C."/>
            <person name="Fang X."/>
            <person name="Peng M."/>
            <person name="Huang J."/>
        </authorList>
    </citation>
    <scope>NUCLEOTIDE SEQUENCE [LARGE SCALE GENOMIC DNA]</scope>
    <source>
        <strain evidence="3">race 4</strain>
    </source>
</reference>
<accession>N1S372</accession>
<protein>
    <submittedName>
        <fullName evidence="2">Uncharacterized protein</fullName>
    </submittedName>
</protein>
<evidence type="ECO:0000313" key="3">
    <source>
        <dbReference type="Proteomes" id="UP000016929"/>
    </source>
</evidence>
<evidence type="ECO:0000313" key="2">
    <source>
        <dbReference type="EMBL" id="EMT72061.1"/>
    </source>
</evidence>
<dbReference type="HOGENOM" id="CLU_2004148_0_0_1"/>
<keyword evidence="1" id="KW-1133">Transmembrane helix</keyword>
<keyword evidence="1" id="KW-0812">Transmembrane</keyword>
<sequence length="122" mass="13309">MSSPITTDVGSPENSAPSDGMLAWLSAILLPIMALTMMFLVGEAKVFVILWSNIAYHSVIKLFTASGPAAPRLPCSSKNQQRHEVEHHEPCSRLVGCTSLQHDMVSLVNWKGHSRSMYIMGG</sequence>
<gene>
    <name evidence="2" type="ORF">FOC4_g10003910</name>
</gene>
<name>N1S372_FUSC4</name>